<dbReference type="Gene3D" id="3.40.50.720">
    <property type="entry name" value="NAD(P)-binding Rossmann-like Domain"/>
    <property type="match status" value="1"/>
</dbReference>
<dbReference type="InterPro" id="IPR036721">
    <property type="entry name" value="RCK_C_sf"/>
</dbReference>
<organism evidence="3 4">
    <name type="scientific">Candidatus Abyssobacteria bacterium SURF_17</name>
    <dbReference type="NCBI Taxonomy" id="2093361"/>
    <lineage>
        <taxon>Bacteria</taxon>
        <taxon>Pseudomonadati</taxon>
        <taxon>Candidatus Hydrogenedentota</taxon>
        <taxon>Candidatus Abyssobacteria</taxon>
    </lineage>
</organism>
<gene>
    <name evidence="3" type="ORF">C4532_02895</name>
</gene>
<reference evidence="3 4" key="1">
    <citation type="journal article" date="2017" name="ISME J.">
        <title>Energy and carbon metabolisms in a deep terrestrial subsurface fluid microbial community.</title>
        <authorList>
            <person name="Momper L."/>
            <person name="Jungbluth S.P."/>
            <person name="Lee M.D."/>
            <person name="Amend J.P."/>
        </authorList>
    </citation>
    <scope>NUCLEOTIDE SEQUENCE [LARGE SCALE GENOMIC DNA]</scope>
    <source>
        <strain evidence="3">SURF_17</strain>
    </source>
</reference>
<dbReference type="InterPro" id="IPR006037">
    <property type="entry name" value="RCK_C"/>
</dbReference>
<evidence type="ECO:0000259" key="1">
    <source>
        <dbReference type="PROSITE" id="PS51201"/>
    </source>
</evidence>
<evidence type="ECO:0000313" key="3">
    <source>
        <dbReference type="EMBL" id="RJP74283.1"/>
    </source>
</evidence>
<dbReference type="Proteomes" id="UP000285961">
    <property type="component" value="Unassembled WGS sequence"/>
</dbReference>
<dbReference type="PROSITE" id="PS51202">
    <property type="entry name" value="RCK_C"/>
    <property type="match status" value="1"/>
</dbReference>
<dbReference type="Pfam" id="PF02080">
    <property type="entry name" value="TrkA_C"/>
    <property type="match status" value="1"/>
</dbReference>
<dbReference type="SUPFAM" id="SSF51735">
    <property type="entry name" value="NAD(P)-binding Rossmann-fold domains"/>
    <property type="match status" value="1"/>
</dbReference>
<name>A0A419F797_9BACT</name>
<dbReference type="AlphaFoldDB" id="A0A419F797"/>
<dbReference type="PROSITE" id="PS51201">
    <property type="entry name" value="RCK_N"/>
    <property type="match status" value="1"/>
</dbReference>
<protein>
    <submittedName>
        <fullName evidence="3">TrkA family potassium uptake protein</fullName>
    </submittedName>
</protein>
<dbReference type="PANTHER" id="PTHR43833">
    <property type="entry name" value="POTASSIUM CHANNEL PROTEIN 2-RELATED-RELATED"/>
    <property type="match status" value="1"/>
</dbReference>
<dbReference type="Gene3D" id="3.30.70.1450">
    <property type="entry name" value="Regulator of K+ conductance, C-terminal domain"/>
    <property type="match status" value="1"/>
</dbReference>
<dbReference type="InterPro" id="IPR036291">
    <property type="entry name" value="NAD(P)-bd_dom_sf"/>
</dbReference>
<dbReference type="GO" id="GO:0006813">
    <property type="term" value="P:potassium ion transport"/>
    <property type="evidence" value="ECO:0007669"/>
    <property type="project" value="InterPro"/>
</dbReference>
<evidence type="ECO:0000313" key="4">
    <source>
        <dbReference type="Proteomes" id="UP000285961"/>
    </source>
</evidence>
<accession>A0A419F797</accession>
<comment type="caution">
    <text evidence="3">The sequence shown here is derived from an EMBL/GenBank/DDBJ whole genome shotgun (WGS) entry which is preliminary data.</text>
</comment>
<sequence>MKRFAVLGLGNFGSHLARSLAQKGAEVLAVDNDEQAVLNIKDSVTQAVVANALDKKALLALDIDKFDCVTVSLGEKVDASILIAMFLKKVGVEEILVKAISEDHAEALQNVGATLVVFPERDMAHKIADSLLTPNLIDFIPVTEGQSIVEMKPPSECFGKTLAELMLRNRFGLQVLAVRTEEPSWDTISRRMKSGALIVPDGNFRIEENHVLIIMGDNKNIEKFRKLT</sequence>
<proteinExistence type="predicted"/>
<dbReference type="Pfam" id="PF02254">
    <property type="entry name" value="TrkA_N"/>
    <property type="match status" value="1"/>
</dbReference>
<feature type="domain" description="RCK N-terminal" evidence="1">
    <location>
        <begin position="1"/>
        <end position="118"/>
    </location>
</feature>
<dbReference type="EMBL" id="QZKI01000017">
    <property type="protein sequence ID" value="RJP74283.1"/>
    <property type="molecule type" value="Genomic_DNA"/>
</dbReference>
<feature type="domain" description="RCK C-terminal" evidence="2">
    <location>
        <begin position="134"/>
        <end position="228"/>
    </location>
</feature>
<dbReference type="PANTHER" id="PTHR43833:SF7">
    <property type="entry name" value="KTR SYSTEM POTASSIUM UPTAKE PROTEIN C"/>
    <property type="match status" value="1"/>
</dbReference>
<evidence type="ECO:0000259" key="2">
    <source>
        <dbReference type="PROSITE" id="PS51202"/>
    </source>
</evidence>
<dbReference type="InterPro" id="IPR050721">
    <property type="entry name" value="Trk_Ktr_HKT_K-transport"/>
</dbReference>
<dbReference type="SUPFAM" id="SSF116726">
    <property type="entry name" value="TrkA C-terminal domain-like"/>
    <property type="match status" value="1"/>
</dbReference>
<dbReference type="InterPro" id="IPR003148">
    <property type="entry name" value="RCK_N"/>
</dbReference>
<dbReference type="GO" id="GO:0008324">
    <property type="term" value="F:monoatomic cation transmembrane transporter activity"/>
    <property type="evidence" value="ECO:0007669"/>
    <property type="project" value="InterPro"/>
</dbReference>